<organism evidence="3 4">
    <name type="scientific">Candidatus Cryptobacteroides merdipullorum</name>
    <dbReference type="NCBI Taxonomy" id="2840771"/>
    <lineage>
        <taxon>Bacteria</taxon>
        <taxon>Pseudomonadati</taxon>
        <taxon>Bacteroidota</taxon>
        <taxon>Bacteroidia</taxon>
        <taxon>Bacteroidales</taxon>
        <taxon>Candidatus Cryptobacteroides</taxon>
    </lineage>
</organism>
<dbReference type="SUPFAM" id="SSF53474">
    <property type="entry name" value="alpha/beta-Hydrolases"/>
    <property type="match status" value="1"/>
</dbReference>
<dbReference type="InterPro" id="IPR029058">
    <property type="entry name" value="AB_hydrolase_fold"/>
</dbReference>
<dbReference type="InterPro" id="IPR013783">
    <property type="entry name" value="Ig-like_fold"/>
</dbReference>
<feature type="domain" description="Glycoside hydrolase family 13 N-terminal" evidence="2">
    <location>
        <begin position="37"/>
        <end position="94"/>
    </location>
</feature>
<comment type="caution">
    <text evidence="3">The sequence shown here is derived from an EMBL/GenBank/DDBJ whole genome shotgun (WGS) entry which is preliminary data.</text>
</comment>
<dbReference type="InterPro" id="IPR050583">
    <property type="entry name" value="Mycobacterial_A85_antigen"/>
</dbReference>
<reference evidence="3" key="1">
    <citation type="submission" date="2020-10" db="EMBL/GenBank/DDBJ databases">
        <authorList>
            <person name="Gilroy R."/>
        </authorList>
    </citation>
    <scope>NUCLEOTIDE SEQUENCE</scope>
    <source>
        <strain evidence="3">ChiHecec2B26-709</strain>
    </source>
</reference>
<dbReference type="Gene3D" id="3.40.50.1820">
    <property type="entry name" value="alpha/beta hydrolase"/>
    <property type="match status" value="1"/>
</dbReference>
<feature type="signal peptide" evidence="1">
    <location>
        <begin position="1"/>
        <end position="20"/>
    </location>
</feature>
<dbReference type="InterPro" id="IPR014756">
    <property type="entry name" value="Ig_E-set"/>
</dbReference>
<protein>
    <submittedName>
        <fullName evidence="3">Esterase</fullName>
    </submittedName>
</protein>
<accession>A0A9D1GPZ1</accession>
<dbReference type="GO" id="GO:0004553">
    <property type="term" value="F:hydrolase activity, hydrolyzing O-glycosyl compounds"/>
    <property type="evidence" value="ECO:0007669"/>
    <property type="project" value="InterPro"/>
</dbReference>
<dbReference type="Pfam" id="PF00756">
    <property type="entry name" value="Esterase"/>
    <property type="match status" value="1"/>
</dbReference>
<dbReference type="PANTHER" id="PTHR48098">
    <property type="entry name" value="ENTEROCHELIN ESTERASE-RELATED"/>
    <property type="match status" value="1"/>
</dbReference>
<dbReference type="CDD" id="cd11294">
    <property type="entry name" value="E_set_Esterase_like_N"/>
    <property type="match status" value="1"/>
</dbReference>
<dbReference type="InterPro" id="IPR000801">
    <property type="entry name" value="Esterase-like"/>
</dbReference>
<dbReference type="EMBL" id="DVLC01000121">
    <property type="protein sequence ID" value="HIT47510.1"/>
    <property type="molecule type" value="Genomic_DNA"/>
</dbReference>
<proteinExistence type="predicted"/>
<dbReference type="InterPro" id="IPR004193">
    <property type="entry name" value="Glyco_hydro_13_N"/>
</dbReference>
<feature type="chain" id="PRO_5039064720" evidence="1">
    <location>
        <begin position="21"/>
        <end position="389"/>
    </location>
</feature>
<evidence type="ECO:0000313" key="3">
    <source>
        <dbReference type="EMBL" id="HIT47510.1"/>
    </source>
</evidence>
<name>A0A9D1GPZ1_9BACT</name>
<dbReference type="Gene3D" id="2.60.40.10">
    <property type="entry name" value="Immunoglobulins"/>
    <property type="match status" value="1"/>
</dbReference>
<dbReference type="Proteomes" id="UP000886881">
    <property type="component" value="Unassembled WGS sequence"/>
</dbReference>
<dbReference type="Pfam" id="PF02922">
    <property type="entry name" value="CBM_48"/>
    <property type="match status" value="1"/>
</dbReference>
<evidence type="ECO:0000259" key="2">
    <source>
        <dbReference type="Pfam" id="PF02922"/>
    </source>
</evidence>
<dbReference type="GO" id="GO:0005975">
    <property type="term" value="P:carbohydrate metabolic process"/>
    <property type="evidence" value="ECO:0007669"/>
    <property type="project" value="InterPro"/>
</dbReference>
<sequence>MIRRILSMTAALTLSVSVFGQQALFEAANVVSPEINPDNSVTFRLNIPKAITVTLSGDFLDKETPMVQGEDGVWTYTTGPLEPELYSYFFRVNGTRYLDPSNIYQNRDVATWTSIFIISAGEGDRGWLYEVNDVPHGNVAKVWYESPTLGLTRRMTVYTPPGYDESRRTRYPVLYLCHGAGGDENAWSELGRAAQILDNLIALGKAEPMIVVMPNGNVNTEAAPGEWSAGMYQPAFRGGRDFGQPKSTMQESFPDIMDYVESNYRVLKGAGNTAMCGLSMGGGHTFMTTKLYPGTFGYVGLFSAATFMDLDTMRKDAGFQAQMKALFDARPELYYIGMGKTDFLYESCADLRKFLDENGYPYQYEETDGGHIWRNWRIYLTHFAEQLFK</sequence>
<reference evidence="3" key="2">
    <citation type="journal article" date="2021" name="PeerJ">
        <title>Extensive microbial diversity within the chicken gut microbiome revealed by metagenomics and culture.</title>
        <authorList>
            <person name="Gilroy R."/>
            <person name="Ravi A."/>
            <person name="Getino M."/>
            <person name="Pursley I."/>
            <person name="Horton D.L."/>
            <person name="Alikhan N.F."/>
            <person name="Baker D."/>
            <person name="Gharbi K."/>
            <person name="Hall N."/>
            <person name="Watson M."/>
            <person name="Adriaenssens E.M."/>
            <person name="Foster-Nyarko E."/>
            <person name="Jarju S."/>
            <person name="Secka A."/>
            <person name="Antonio M."/>
            <person name="Oren A."/>
            <person name="Chaudhuri R.R."/>
            <person name="La Ragione R."/>
            <person name="Hildebrand F."/>
            <person name="Pallen M.J."/>
        </authorList>
    </citation>
    <scope>NUCLEOTIDE SEQUENCE</scope>
    <source>
        <strain evidence="3">ChiHecec2B26-709</strain>
    </source>
</reference>
<evidence type="ECO:0000313" key="4">
    <source>
        <dbReference type="Proteomes" id="UP000886881"/>
    </source>
</evidence>
<gene>
    <name evidence="3" type="ORF">IAC35_06605</name>
</gene>
<dbReference type="AlphaFoldDB" id="A0A9D1GPZ1"/>
<dbReference type="SUPFAM" id="SSF81296">
    <property type="entry name" value="E set domains"/>
    <property type="match status" value="1"/>
</dbReference>
<keyword evidence="1" id="KW-0732">Signal</keyword>
<evidence type="ECO:0000256" key="1">
    <source>
        <dbReference type="SAM" id="SignalP"/>
    </source>
</evidence>